<dbReference type="OrthoDB" id="4868490at2"/>
<dbReference type="STRING" id="504797.SAMN05421678_105162"/>
<reference evidence="4 5" key="1">
    <citation type="submission" date="2016-10" db="EMBL/GenBank/DDBJ databases">
        <authorList>
            <person name="de Groot N.N."/>
        </authorList>
    </citation>
    <scope>NUCLEOTIDE SEQUENCE [LARGE SCALE GENOMIC DNA]</scope>
    <source>
        <strain evidence="4 5">CPCC 202808</strain>
    </source>
</reference>
<evidence type="ECO:0000256" key="2">
    <source>
        <dbReference type="SAM" id="Phobius"/>
    </source>
</evidence>
<feature type="compositionally biased region" description="Low complexity" evidence="1">
    <location>
        <begin position="81"/>
        <end position="90"/>
    </location>
</feature>
<feature type="compositionally biased region" description="Basic and acidic residues" evidence="1">
    <location>
        <begin position="96"/>
        <end position="107"/>
    </location>
</feature>
<sequence>MPARFNAPPNWPVPSGWTPPPHWKPDPAWGPPPYGWQVWVEESPSRSACRRRQMLVAVGVVAGLGSVVGYVQAFSAPEPEPATTFTTNTEDAGDPAAERPARARREGVGPAAPSAEVDVSRRDPAPYTVSPPDVESPPPTSKPRSPASQGGRPGGADERPASPNATPPPDALDGPGTDAPGERPPHAPGPRTRPGHDADGRPDRLGDGRDPGRDRPHRRPRFEHPVETLRTTRPATPATPAPTTPAPTTPAPATPTPEPTPSATPTPPSVPGSAAGGRGRGHAS</sequence>
<name>A0A1I2R182_9ACTN</name>
<dbReference type="Proteomes" id="UP000533017">
    <property type="component" value="Unassembled WGS sequence"/>
</dbReference>
<keyword evidence="2" id="KW-0812">Transmembrane</keyword>
<keyword evidence="2" id="KW-0472">Membrane</keyword>
<evidence type="ECO:0000313" key="4">
    <source>
        <dbReference type="EMBL" id="SFG33239.1"/>
    </source>
</evidence>
<dbReference type="AlphaFoldDB" id="A0A1I2R182"/>
<dbReference type="Proteomes" id="UP000199052">
    <property type="component" value="Unassembled WGS sequence"/>
</dbReference>
<dbReference type="EMBL" id="FOOI01000005">
    <property type="protein sequence ID" value="SFG33239.1"/>
    <property type="molecule type" value="Genomic_DNA"/>
</dbReference>
<feature type="compositionally biased region" description="Pro residues" evidence="1">
    <location>
        <begin position="9"/>
        <end position="20"/>
    </location>
</feature>
<feature type="region of interest" description="Disordered" evidence="1">
    <location>
        <begin position="1"/>
        <end position="20"/>
    </location>
</feature>
<feature type="region of interest" description="Disordered" evidence="1">
    <location>
        <begin position="76"/>
        <end position="284"/>
    </location>
</feature>
<organism evidence="4 5">
    <name type="scientific">Actinopolymorpha cephalotaxi</name>
    <dbReference type="NCBI Taxonomy" id="504797"/>
    <lineage>
        <taxon>Bacteria</taxon>
        <taxon>Bacillati</taxon>
        <taxon>Actinomycetota</taxon>
        <taxon>Actinomycetes</taxon>
        <taxon>Propionibacteriales</taxon>
        <taxon>Actinopolymorphaceae</taxon>
        <taxon>Actinopolymorpha</taxon>
    </lineage>
</organism>
<keyword evidence="2" id="KW-1133">Transmembrane helix</keyword>
<accession>A0A1I2R182</accession>
<evidence type="ECO:0000256" key="1">
    <source>
        <dbReference type="SAM" id="MobiDB-lite"/>
    </source>
</evidence>
<proteinExistence type="predicted"/>
<protein>
    <submittedName>
        <fullName evidence="4">Uncharacterized protein</fullName>
    </submittedName>
</protein>
<reference evidence="3 6" key="2">
    <citation type="submission" date="2020-07" db="EMBL/GenBank/DDBJ databases">
        <title>Sequencing the genomes of 1000 actinobacteria strains.</title>
        <authorList>
            <person name="Klenk H.-P."/>
        </authorList>
    </citation>
    <scope>NUCLEOTIDE SEQUENCE [LARGE SCALE GENOMIC DNA]</scope>
    <source>
        <strain evidence="3 6">DSM 45117</strain>
    </source>
</reference>
<evidence type="ECO:0000313" key="6">
    <source>
        <dbReference type="Proteomes" id="UP000533017"/>
    </source>
</evidence>
<dbReference type="RefSeq" id="WP_139238908.1">
    <property type="nucleotide sequence ID" value="NZ_FOOI01000005.1"/>
</dbReference>
<feature type="transmembrane region" description="Helical" evidence="2">
    <location>
        <begin position="54"/>
        <end position="73"/>
    </location>
</feature>
<dbReference type="EMBL" id="JACBZA010000001">
    <property type="protein sequence ID" value="NYH82431.1"/>
    <property type="molecule type" value="Genomic_DNA"/>
</dbReference>
<evidence type="ECO:0000313" key="3">
    <source>
        <dbReference type="EMBL" id="NYH82431.1"/>
    </source>
</evidence>
<feature type="compositionally biased region" description="Pro residues" evidence="1">
    <location>
        <begin position="237"/>
        <end position="270"/>
    </location>
</feature>
<feature type="compositionally biased region" description="Basic and acidic residues" evidence="1">
    <location>
        <begin position="194"/>
        <end position="214"/>
    </location>
</feature>
<evidence type="ECO:0000313" key="5">
    <source>
        <dbReference type="Proteomes" id="UP000199052"/>
    </source>
</evidence>
<gene>
    <name evidence="3" type="ORF">FHR37_001282</name>
    <name evidence="4" type="ORF">SAMN05421678_105162</name>
</gene>
<keyword evidence="6" id="KW-1185">Reference proteome</keyword>